<feature type="repeat" description="WD" evidence="8">
    <location>
        <begin position="8"/>
        <end position="42"/>
    </location>
</feature>
<dbReference type="GO" id="GO:0031080">
    <property type="term" value="C:nuclear pore outer ring"/>
    <property type="evidence" value="ECO:0007669"/>
    <property type="project" value="TreeGrafter"/>
</dbReference>
<evidence type="ECO:0000256" key="1">
    <source>
        <dbReference type="ARBA" id="ARBA00004259"/>
    </source>
</evidence>
<sequence length="179" mass="20750">MRVFHRFPTQHDDLIHDVSYDFYGKRLATCSSDQKIKVWDLNENGKWVMSAEWKSHSGSVWKVAWAHPEYGQVLASCSFDRTVCIWEEGEDERQVKRWQLKATLVDSRDSVTDIKFAPKAFGLRLATCSCDGYIQKTKTKRKNISSDILKHKDQFVLEQLLFSRSISSSDFCSSPQPHQ</sequence>
<dbReference type="InterPro" id="IPR037363">
    <property type="entry name" value="Sec13/Seh1_fam"/>
</dbReference>
<dbReference type="GO" id="GO:0035859">
    <property type="term" value="C:Seh1-associated complex"/>
    <property type="evidence" value="ECO:0007669"/>
    <property type="project" value="TreeGrafter"/>
</dbReference>
<evidence type="ECO:0000256" key="4">
    <source>
        <dbReference type="ARBA" id="ARBA00022574"/>
    </source>
</evidence>
<dbReference type="SMART" id="SM00320">
    <property type="entry name" value="WD40"/>
    <property type="match status" value="3"/>
</dbReference>
<accession>D3BDY3</accession>
<evidence type="ECO:0000256" key="3">
    <source>
        <dbReference type="ARBA" id="ARBA00022448"/>
    </source>
</evidence>
<comment type="subcellular location">
    <subcellularLocation>
        <location evidence="1">Nucleus envelope</location>
    </subcellularLocation>
</comment>
<evidence type="ECO:0000256" key="7">
    <source>
        <dbReference type="ARBA" id="ARBA00023242"/>
    </source>
</evidence>
<dbReference type="PANTHER" id="PTHR11024">
    <property type="entry name" value="NUCLEAR PORE COMPLEX PROTEIN SEC13 / SEH1 FAMILY MEMBER"/>
    <property type="match status" value="1"/>
</dbReference>
<comment type="caution">
    <text evidence="9">The sequence shown here is derived from an EMBL/GenBank/DDBJ whole genome shotgun (WGS) entry which is preliminary data.</text>
</comment>
<dbReference type="PROSITE" id="PS00678">
    <property type="entry name" value="WD_REPEATS_1"/>
    <property type="match status" value="1"/>
</dbReference>
<evidence type="ECO:0000256" key="6">
    <source>
        <dbReference type="ARBA" id="ARBA00022927"/>
    </source>
</evidence>
<evidence type="ECO:0000313" key="9">
    <source>
        <dbReference type="EMBL" id="EFA80114.1"/>
    </source>
</evidence>
<reference evidence="9 10" key="1">
    <citation type="journal article" date="2011" name="Genome Res.">
        <title>Phylogeny-wide analysis of social amoeba genomes highlights ancient origins for complex intercellular communication.</title>
        <authorList>
            <person name="Heidel A.J."/>
            <person name="Lawal H.M."/>
            <person name="Felder M."/>
            <person name="Schilde C."/>
            <person name="Helps N.R."/>
            <person name="Tunggal B."/>
            <person name="Rivero F."/>
            <person name="John U."/>
            <person name="Schleicher M."/>
            <person name="Eichinger L."/>
            <person name="Platzer M."/>
            <person name="Noegel A.A."/>
            <person name="Schaap P."/>
            <person name="Gloeckner G."/>
        </authorList>
    </citation>
    <scope>NUCLEOTIDE SEQUENCE [LARGE SCALE GENOMIC DNA]</scope>
    <source>
        <strain evidence="10">ATCC 26659 / Pp 5 / PN500</strain>
    </source>
</reference>
<dbReference type="GO" id="GO:0005198">
    <property type="term" value="F:structural molecule activity"/>
    <property type="evidence" value="ECO:0007669"/>
    <property type="project" value="InterPro"/>
</dbReference>
<organism evidence="9 10">
    <name type="scientific">Heterostelium pallidum (strain ATCC 26659 / Pp 5 / PN500)</name>
    <name type="common">Cellular slime mold</name>
    <name type="synonym">Polysphondylium pallidum</name>
    <dbReference type="NCBI Taxonomy" id="670386"/>
    <lineage>
        <taxon>Eukaryota</taxon>
        <taxon>Amoebozoa</taxon>
        <taxon>Evosea</taxon>
        <taxon>Eumycetozoa</taxon>
        <taxon>Dictyostelia</taxon>
        <taxon>Acytosteliales</taxon>
        <taxon>Acytosteliaceae</taxon>
        <taxon>Heterostelium</taxon>
    </lineage>
</organism>
<dbReference type="InParanoid" id="D3BDY3"/>
<dbReference type="PROSITE" id="PS50294">
    <property type="entry name" value="WD_REPEATS_REGION"/>
    <property type="match status" value="1"/>
</dbReference>
<dbReference type="Gene3D" id="2.130.10.10">
    <property type="entry name" value="YVTN repeat-like/Quinoprotein amine dehydrogenase"/>
    <property type="match status" value="1"/>
</dbReference>
<dbReference type="RefSeq" id="XP_020432234.1">
    <property type="nucleotide sequence ID" value="XM_020577786.1"/>
</dbReference>
<dbReference type="STRING" id="670386.D3BDY3"/>
<dbReference type="PANTHER" id="PTHR11024:SF3">
    <property type="entry name" value="NUCLEOPORIN SEH1"/>
    <property type="match status" value="1"/>
</dbReference>
<dbReference type="Pfam" id="PF00400">
    <property type="entry name" value="WD40"/>
    <property type="match status" value="2"/>
</dbReference>
<dbReference type="InterPro" id="IPR001680">
    <property type="entry name" value="WD40_rpt"/>
</dbReference>
<dbReference type="GO" id="GO:0015031">
    <property type="term" value="P:protein transport"/>
    <property type="evidence" value="ECO:0007669"/>
    <property type="project" value="UniProtKB-KW"/>
</dbReference>
<dbReference type="PROSITE" id="PS50082">
    <property type="entry name" value="WD_REPEATS_2"/>
    <property type="match status" value="2"/>
</dbReference>
<keyword evidence="5" id="KW-0677">Repeat</keyword>
<name>D3BDY3_HETP5</name>
<dbReference type="AlphaFoldDB" id="D3BDY3"/>
<dbReference type="GeneID" id="31362417"/>
<evidence type="ECO:0000313" key="10">
    <source>
        <dbReference type="Proteomes" id="UP000001396"/>
    </source>
</evidence>
<evidence type="ECO:0000256" key="2">
    <source>
        <dbReference type="ARBA" id="ARBA00010102"/>
    </source>
</evidence>
<evidence type="ECO:0000256" key="5">
    <source>
        <dbReference type="ARBA" id="ARBA00022737"/>
    </source>
</evidence>
<dbReference type="InterPro" id="IPR036322">
    <property type="entry name" value="WD40_repeat_dom_sf"/>
</dbReference>
<dbReference type="InterPro" id="IPR019775">
    <property type="entry name" value="WD40_repeat_CS"/>
</dbReference>
<keyword evidence="3" id="KW-0813">Transport</keyword>
<dbReference type="SUPFAM" id="SSF50978">
    <property type="entry name" value="WD40 repeat-like"/>
    <property type="match status" value="1"/>
</dbReference>
<keyword evidence="7" id="KW-0539">Nucleus</keyword>
<protein>
    <submittedName>
        <fullName evidence="9">Uncharacterized protein</fullName>
    </submittedName>
</protein>
<evidence type="ECO:0000256" key="8">
    <source>
        <dbReference type="PROSITE-ProRule" id="PRU00221"/>
    </source>
</evidence>
<dbReference type="Proteomes" id="UP000001396">
    <property type="component" value="Unassembled WGS sequence"/>
</dbReference>
<keyword evidence="4 8" id="KW-0853">WD repeat</keyword>
<keyword evidence="10" id="KW-1185">Reference proteome</keyword>
<dbReference type="GO" id="GO:1904263">
    <property type="term" value="P:positive regulation of TORC1 signaling"/>
    <property type="evidence" value="ECO:0007669"/>
    <property type="project" value="TreeGrafter"/>
</dbReference>
<dbReference type="InterPro" id="IPR015943">
    <property type="entry name" value="WD40/YVTN_repeat-like_dom_sf"/>
</dbReference>
<dbReference type="EMBL" id="ADBJ01000031">
    <property type="protein sequence ID" value="EFA80114.1"/>
    <property type="molecule type" value="Genomic_DNA"/>
</dbReference>
<gene>
    <name evidence="9" type="ORF">PPL_06936</name>
</gene>
<proteinExistence type="inferred from homology"/>
<dbReference type="OMA" id="MRVFHRF"/>
<feature type="repeat" description="WD" evidence="8">
    <location>
        <begin position="53"/>
        <end position="87"/>
    </location>
</feature>
<comment type="similarity">
    <text evidence="2">Belongs to the WD repeat SEC13 family.</text>
</comment>
<dbReference type="GO" id="GO:0034198">
    <property type="term" value="P:cellular response to amino acid starvation"/>
    <property type="evidence" value="ECO:0007669"/>
    <property type="project" value="TreeGrafter"/>
</dbReference>
<keyword evidence="6" id="KW-0653">Protein transport</keyword>